<comment type="similarity">
    <text evidence="1">Belongs to the lcsJ thioesterase family.</text>
</comment>
<dbReference type="Proteomes" id="UP000623467">
    <property type="component" value="Unassembled WGS sequence"/>
</dbReference>
<organism evidence="4 5">
    <name type="scientific">Mycena sanguinolenta</name>
    <dbReference type="NCBI Taxonomy" id="230812"/>
    <lineage>
        <taxon>Eukaryota</taxon>
        <taxon>Fungi</taxon>
        <taxon>Dikarya</taxon>
        <taxon>Basidiomycota</taxon>
        <taxon>Agaricomycotina</taxon>
        <taxon>Agaricomycetes</taxon>
        <taxon>Agaricomycetidae</taxon>
        <taxon>Agaricales</taxon>
        <taxon>Marasmiineae</taxon>
        <taxon>Mycenaceae</taxon>
        <taxon>Mycena</taxon>
    </lineage>
</organism>
<feature type="region of interest" description="Disordered" evidence="2">
    <location>
        <begin position="213"/>
        <end position="254"/>
    </location>
</feature>
<sequence length="403" mass="44727">MASLNTRKITVQITPKMLALLQSPAAAKILDWLTKTPTTVLSVLRLVPTAARYFAILLLVLNAASFPLAWHLRVFSRLFELHVGHLWHRATHFHLGKERKKLALRDWHESFLPIGVHPFRAVWTSTRLVGLDDADFNLHMSNSSYPKTLDSVRFRLALGTFPNLLRCGGWCALAATHFHFIREIPMLTRYEVRTSVGAWDEKWIWTVSRFVKPPSKSSKRANTKSTPSTTSNGVAASLGIPTLKTPATPLEGMSGAETPVDGVGEEEDGALLYTIAVCQLCYKQGRITVPPAVVLASHGFYAAPSSSNASFTPPKQDWNANSRKTNTPPPYWPAVRGISASMRGLAKFYAGGWRDLPEGERFWEQAFDACEAERRERIVPFVGPQEGRESGLRGGLEGVRELA</sequence>
<keyword evidence="3" id="KW-0812">Transmembrane</keyword>
<dbReference type="InterPro" id="IPR029069">
    <property type="entry name" value="HotDog_dom_sf"/>
</dbReference>
<accession>A0A8H7D6A5</accession>
<gene>
    <name evidence="4" type="ORF">MSAN_01124300</name>
</gene>
<protein>
    <submittedName>
        <fullName evidence="4">Peptidase A1 domain-containing protein</fullName>
    </submittedName>
</protein>
<feature type="compositionally biased region" description="Polar residues" evidence="2">
    <location>
        <begin position="223"/>
        <end position="234"/>
    </location>
</feature>
<reference evidence="4" key="1">
    <citation type="submission" date="2020-05" db="EMBL/GenBank/DDBJ databases">
        <title>Mycena genomes resolve the evolution of fungal bioluminescence.</title>
        <authorList>
            <person name="Tsai I.J."/>
        </authorList>
    </citation>
    <scope>NUCLEOTIDE SEQUENCE</scope>
    <source>
        <strain evidence="4">160909Yilan</strain>
    </source>
</reference>
<keyword evidence="3" id="KW-1133">Transmembrane helix</keyword>
<dbReference type="EMBL" id="JACAZH010000008">
    <property type="protein sequence ID" value="KAF7360942.1"/>
    <property type="molecule type" value="Genomic_DNA"/>
</dbReference>
<evidence type="ECO:0000256" key="2">
    <source>
        <dbReference type="SAM" id="MobiDB-lite"/>
    </source>
</evidence>
<evidence type="ECO:0000256" key="3">
    <source>
        <dbReference type="SAM" id="Phobius"/>
    </source>
</evidence>
<evidence type="ECO:0000256" key="1">
    <source>
        <dbReference type="ARBA" id="ARBA00038476"/>
    </source>
</evidence>
<dbReference type="PANTHER" id="PTHR12475">
    <property type="match status" value="1"/>
</dbReference>
<evidence type="ECO:0000313" key="5">
    <source>
        <dbReference type="Proteomes" id="UP000623467"/>
    </source>
</evidence>
<dbReference type="Pfam" id="PF13279">
    <property type="entry name" value="4HBT_2"/>
    <property type="match status" value="1"/>
</dbReference>
<feature type="compositionally biased region" description="Polar residues" evidence="2">
    <location>
        <begin position="306"/>
        <end position="326"/>
    </location>
</feature>
<feature type="region of interest" description="Disordered" evidence="2">
    <location>
        <begin position="306"/>
        <end position="330"/>
    </location>
</feature>
<evidence type="ECO:0000313" key="4">
    <source>
        <dbReference type="EMBL" id="KAF7360942.1"/>
    </source>
</evidence>
<name>A0A8H7D6A5_9AGAR</name>
<dbReference type="Gene3D" id="3.10.129.10">
    <property type="entry name" value="Hotdog Thioesterase"/>
    <property type="match status" value="1"/>
</dbReference>
<dbReference type="SUPFAM" id="SSF54637">
    <property type="entry name" value="Thioesterase/thiol ester dehydrase-isomerase"/>
    <property type="match status" value="1"/>
</dbReference>
<dbReference type="PANTHER" id="PTHR12475:SF4">
    <property type="entry name" value="PROTEIN THEM6"/>
    <property type="match status" value="1"/>
</dbReference>
<dbReference type="OrthoDB" id="265761at2759"/>
<feature type="transmembrane region" description="Helical" evidence="3">
    <location>
        <begin position="51"/>
        <end position="70"/>
    </location>
</feature>
<dbReference type="AlphaFoldDB" id="A0A8H7D6A5"/>
<keyword evidence="5" id="KW-1185">Reference proteome</keyword>
<keyword evidence="3" id="KW-0472">Membrane</keyword>
<comment type="caution">
    <text evidence="4">The sequence shown here is derived from an EMBL/GenBank/DDBJ whole genome shotgun (WGS) entry which is preliminary data.</text>
</comment>
<dbReference type="InterPro" id="IPR051490">
    <property type="entry name" value="THEM6_lcsJ_thioesterase"/>
</dbReference>
<proteinExistence type="inferred from homology"/>